<accession>A0ACD4NHG3</accession>
<sequence length="234" mass="26037">MTGLKVRTILRRIQFGLPIEGPARYGPAPRRFEFRGRLATISEIMAETGLSRSQVGKRTDGQRFFERHELKDPNAPLPDGTRKLFFRGILDSVSGWARRTGIPRSAIDGRLDMGWSVERALIVPVKSEAFDTITFRGETKTFLEWSRATGIDQDTLHSRIRVAGWSVERALTEPVRSMKERALYKRNAKLIARMLEGFHAPTTTTSTGGCSQTFTQSQGTGVGSSKTDFEGASA</sequence>
<proteinExistence type="predicted"/>
<organism evidence="1 2">
    <name type="scientific">Antarcticirhabdus aurantiaca</name>
    <dbReference type="NCBI Taxonomy" id="2606717"/>
    <lineage>
        <taxon>Bacteria</taxon>
        <taxon>Pseudomonadati</taxon>
        <taxon>Pseudomonadota</taxon>
        <taxon>Alphaproteobacteria</taxon>
        <taxon>Hyphomicrobiales</taxon>
        <taxon>Aurantimonadaceae</taxon>
        <taxon>Antarcticirhabdus</taxon>
    </lineage>
</organism>
<keyword evidence="2" id="KW-1185">Reference proteome</keyword>
<evidence type="ECO:0000313" key="1">
    <source>
        <dbReference type="EMBL" id="WAJ26280.1"/>
    </source>
</evidence>
<gene>
    <name evidence="1" type="ORF">OXU80_15350</name>
</gene>
<dbReference type="Proteomes" id="UP001163223">
    <property type="component" value="Chromosome"/>
</dbReference>
<evidence type="ECO:0000313" key="2">
    <source>
        <dbReference type="Proteomes" id="UP001163223"/>
    </source>
</evidence>
<name>A0ACD4NHG3_9HYPH</name>
<protein>
    <submittedName>
        <fullName evidence="1">Uncharacterized protein</fullName>
    </submittedName>
</protein>
<dbReference type="EMBL" id="CP113520">
    <property type="protein sequence ID" value="WAJ26280.1"/>
    <property type="molecule type" value="Genomic_DNA"/>
</dbReference>
<reference evidence="1" key="1">
    <citation type="submission" date="2022-11" db="EMBL/GenBank/DDBJ databases">
        <title>beta-Carotene-producing bacterium, Jeongeuplla avenae sp. nov., alleviates the salt stress of Arabidopsis seedlings.</title>
        <authorList>
            <person name="Jiang L."/>
            <person name="Lee J."/>
        </authorList>
    </citation>
    <scope>NUCLEOTIDE SEQUENCE</scope>
    <source>
        <strain evidence="1">DY_R2A_6</strain>
    </source>
</reference>